<keyword evidence="1" id="KW-0347">Helicase</keyword>
<dbReference type="GO" id="GO:0005524">
    <property type="term" value="F:ATP binding"/>
    <property type="evidence" value="ECO:0007669"/>
    <property type="project" value="UniProtKB-KW"/>
</dbReference>
<dbReference type="GO" id="GO:0043139">
    <property type="term" value="F:5'-3' DNA helicase activity"/>
    <property type="evidence" value="ECO:0007669"/>
    <property type="project" value="UniProtKB-EC"/>
</dbReference>
<accession>A0A914ZDU6</accession>
<dbReference type="PANTHER" id="PTHR47642:SF6">
    <property type="entry name" value="ATP-DEPENDENT DNA HELICASE"/>
    <property type="match status" value="1"/>
</dbReference>
<evidence type="ECO:0000259" key="2">
    <source>
        <dbReference type="Pfam" id="PF05970"/>
    </source>
</evidence>
<dbReference type="InterPro" id="IPR051055">
    <property type="entry name" value="PIF1_helicase"/>
</dbReference>
<keyword evidence="1" id="KW-0233">DNA recombination</keyword>
<dbReference type="InterPro" id="IPR027417">
    <property type="entry name" value="P-loop_NTPase"/>
</dbReference>
<dbReference type="InterPro" id="IPR010285">
    <property type="entry name" value="DNA_helicase_pif1-like_DEAD"/>
</dbReference>
<keyword evidence="3" id="KW-1185">Reference proteome</keyword>
<dbReference type="Proteomes" id="UP000887577">
    <property type="component" value="Unplaced"/>
</dbReference>
<feature type="domain" description="DNA helicase Pif1-like DEAD-box helicase" evidence="2">
    <location>
        <begin position="15"/>
        <end position="134"/>
    </location>
</feature>
<evidence type="ECO:0000313" key="4">
    <source>
        <dbReference type="WBParaSite" id="PSU_v2.g985.t1"/>
    </source>
</evidence>
<keyword evidence="1" id="KW-0227">DNA damage</keyword>
<dbReference type="AlphaFoldDB" id="A0A914ZDU6"/>
<dbReference type="GO" id="GO:0016787">
    <property type="term" value="F:hydrolase activity"/>
    <property type="evidence" value="ECO:0007669"/>
    <property type="project" value="UniProtKB-KW"/>
</dbReference>
<dbReference type="Pfam" id="PF05970">
    <property type="entry name" value="PIF1"/>
    <property type="match status" value="1"/>
</dbReference>
<dbReference type="Gene3D" id="2.30.30.940">
    <property type="match status" value="1"/>
</dbReference>
<keyword evidence="1" id="KW-0378">Hydrolase</keyword>
<dbReference type="CDD" id="cd18809">
    <property type="entry name" value="SF1_C_RecD"/>
    <property type="match status" value="1"/>
</dbReference>
<dbReference type="PANTHER" id="PTHR47642">
    <property type="entry name" value="ATP-DEPENDENT DNA HELICASE"/>
    <property type="match status" value="1"/>
</dbReference>
<dbReference type="GO" id="GO:0006281">
    <property type="term" value="P:DNA repair"/>
    <property type="evidence" value="ECO:0007669"/>
    <property type="project" value="UniProtKB-KW"/>
</dbReference>
<dbReference type="EC" id="5.6.2.3" evidence="1"/>
<comment type="similarity">
    <text evidence="1">Belongs to the helicase family.</text>
</comment>
<protein>
    <recommendedName>
        <fullName evidence="1">ATP-dependent DNA helicase</fullName>
        <ecNumber evidence="1">5.6.2.3</ecNumber>
    </recommendedName>
</protein>
<keyword evidence="1" id="KW-0547">Nucleotide-binding</keyword>
<evidence type="ECO:0000256" key="1">
    <source>
        <dbReference type="RuleBase" id="RU363044"/>
    </source>
</evidence>
<dbReference type="SUPFAM" id="SSF52540">
    <property type="entry name" value="P-loop containing nucleoside triphosphate hydrolases"/>
    <property type="match status" value="1"/>
</dbReference>
<dbReference type="GO" id="GO:0000723">
    <property type="term" value="P:telomere maintenance"/>
    <property type="evidence" value="ECO:0007669"/>
    <property type="project" value="InterPro"/>
</dbReference>
<name>A0A914ZDU6_9BILA</name>
<keyword evidence="1" id="KW-0067">ATP-binding</keyword>
<dbReference type="WBParaSite" id="PSU_v2.g985.t1">
    <property type="protein sequence ID" value="PSU_v2.g985.t1"/>
    <property type="gene ID" value="PSU_v2.g985"/>
</dbReference>
<evidence type="ECO:0000313" key="3">
    <source>
        <dbReference type="Proteomes" id="UP000887577"/>
    </source>
</evidence>
<organism evidence="3 4">
    <name type="scientific">Panagrolaimus superbus</name>
    <dbReference type="NCBI Taxonomy" id="310955"/>
    <lineage>
        <taxon>Eukaryota</taxon>
        <taxon>Metazoa</taxon>
        <taxon>Ecdysozoa</taxon>
        <taxon>Nematoda</taxon>
        <taxon>Chromadorea</taxon>
        <taxon>Rhabditida</taxon>
        <taxon>Tylenchina</taxon>
        <taxon>Panagrolaimomorpha</taxon>
        <taxon>Panagrolaimoidea</taxon>
        <taxon>Panagrolaimidae</taxon>
        <taxon>Panagrolaimus</taxon>
    </lineage>
</organism>
<comment type="cofactor">
    <cofactor evidence="1">
        <name>Mg(2+)</name>
        <dbReference type="ChEBI" id="CHEBI:18420"/>
    </cofactor>
</comment>
<dbReference type="Gene3D" id="3.40.50.300">
    <property type="entry name" value="P-loop containing nucleotide triphosphate hydrolases"/>
    <property type="match status" value="2"/>
</dbReference>
<comment type="catalytic activity">
    <reaction evidence="1">
        <text>ATP + H2O = ADP + phosphate + H(+)</text>
        <dbReference type="Rhea" id="RHEA:13065"/>
        <dbReference type="ChEBI" id="CHEBI:15377"/>
        <dbReference type="ChEBI" id="CHEBI:15378"/>
        <dbReference type="ChEBI" id="CHEBI:30616"/>
        <dbReference type="ChEBI" id="CHEBI:43474"/>
        <dbReference type="ChEBI" id="CHEBI:456216"/>
        <dbReference type="EC" id="5.6.2.3"/>
    </reaction>
</comment>
<proteinExistence type="inferred from homology"/>
<sequence length="642" mass="72566">MNSPAVIICAPTVGIHVDHFYPLTGDRLDALRNQTKHCKLLIIDEVSQCSNELLAKISLRFQEVTGIDEPFGNVPTLLVGDFLQLPPVNAQFCFEILSASVIKKITDSGETSYDLWSALDIHYLELYINKRQFNDLVYADVLGRIRIGVLTDEDYDYLMQQVVSIEEGKEKDTCVQELYHDLAAIDPTSLMLYSNNQMVDNFNKRYLLTHFKSVLVSIPPIYVDIESDDNENNSDSDKLVKRKRIRPRVYQQAKYQLNRTQKYSAPKPKRMKYVATLCKTIHIAVGVRVMLVYNSDLKNRLVNGTIGTVVDLKYSKKDTTKIISVMVKFDNIKNVVPVRRIAITIKRDAEIIFKQFPLTLAFSTTIHKSQSISLSTAIISLEKVFAPGQAYVALSRLQSVTGLYLLNCPKEAFICNQKALVELDRLRLTAGLPPRQPTSTWKHGLKARRKSEFEIRHIVVPKRARRMSIPRQPPTSHESLGLLQLRNRGTDCFIIAAVNLINITAGLKLAILNDDEIDVNVMANVHLVEILNGGANHVIDLRNDFPLFRNIQNQESAGHALMLIMEQLSNDVKQCITFLSTKFTSCLCDNGNARQSLVNHRKTLLQLNARAHVVNTLNTMVENYVREAPDVPCASNVIYSSK</sequence>
<keyword evidence="1" id="KW-0234">DNA repair</keyword>
<reference evidence="4" key="1">
    <citation type="submission" date="2022-11" db="UniProtKB">
        <authorList>
            <consortium name="WormBaseParasite"/>
        </authorList>
    </citation>
    <scope>IDENTIFICATION</scope>
</reference>
<dbReference type="GO" id="GO:0006310">
    <property type="term" value="P:DNA recombination"/>
    <property type="evidence" value="ECO:0007669"/>
    <property type="project" value="UniProtKB-KW"/>
</dbReference>